<dbReference type="InterPro" id="IPR025944">
    <property type="entry name" value="Sigma_54_int_dom_CS"/>
</dbReference>
<dbReference type="GO" id="GO:0043565">
    <property type="term" value="F:sequence-specific DNA binding"/>
    <property type="evidence" value="ECO:0007669"/>
    <property type="project" value="InterPro"/>
</dbReference>
<dbReference type="Pfam" id="PF25601">
    <property type="entry name" value="AAA_lid_14"/>
    <property type="match status" value="1"/>
</dbReference>
<dbReference type="PROSITE" id="PS50112">
    <property type="entry name" value="PAS"/>
    <property type="match status" value="1"/>
</dbReference>
<dbReference type="InterPro" id="IPR009057">
    <property type="entry name" value="Homeodomain-like_sf"/>
</dbReference>
<keyword evidence="2" id="KW-0067">ATP-binding</keyword>
<evidence type="ECO:0000256" key="2">
    <source>
        <dbReference type="ARBA" id="ARBA00022840"/>
    </source>
</evidence>
<feature type="domain" description="Sigma-54 factor interaction" evidence="5">
    <location>
        <begin position="168"/>
        <end position="398"/>
    </location>
</feature>
<protein>
    <submittedName>
        <fullName evidence="7">PAS domain S-box-containing protein</fullName>
    </submittedName>
</protein>
<dbReference type="CDD" id="cd00130">
    <property type="entry name" value="PAS"/>
    <property type="match status" value="1"/>
</dbReference>
<evidence type="ECO:0000256" key="4">
    <source>
        <dbReference type="ARBA" id="ARBA00023163"/>
    </source>
</evidence>
<dbReference type="SMART" id="SM00382">
    <property type="entry name" value="AAA"/>
    <property type="match status" value="1"/>
</dbReference>
<dbReference type="RefSeq" id="WP_084110236.1">
    <property type="nucleotide sequence ID" value="NZ_FQXJ01000006.1"/>
</dbReference>
<dbReference type="SUPFAM" id="SSF55785">
    <property type="entry name" value="PYP-like sensor domain (PAS domain)"/>
    <property type="match status" value="1"/>
</dbReference>
<dbReference type="InterPro" id="IPR000014">
    <property type="entry name" value="PAS"/>
</dbReference>
<dbReference type="Gene3D" id="1.10.10.60">
    <property type="entry name" value="Homeodomain-like"/>
    <property type="match status" value="1"/>
</dbReference>
<dbReference type="InterPro" id="IPR027417">
    <property type="entry name" value="P-loop_NTPase"/>
</dbReference>
<dbReference type="PANTHER" id="PTHR32071">
    <property type="entry name" value="TRANSCRIPTIONAL REGULATORY PROTEIN"/>
    <property type="match status" value="1"/>
</dbReference>
<dbReference type="Pfam" id="PF00989">
    <property type="entry name" value="PAS"/>
    <property type="match status" value="1"/>
</dbReference>
<dbReference type="GO" id="GO:0006355">
    <property type="term" value="P:regulation of DNA-templated transcription"/>
    <property type="evidence" value="ECO:0007669"/>
    <property type="project" value="InterPro"/>
</dbReference>
<dbReference type="Proteomes" id="UP000183954">
    <property type="component" value="Unassembled WGS sequence"/>
</dbReference>
<dbReference type="Gene3D" id="3.30.450.20">
    <property type="entry name" value="PAS domain"/>
    <property type="match status" value="1"/>
</dbReference>
<dbReference type="SUPFAM" id="SSF46689">
    <property type="entry name" value="Homeodomain-like"/>
    <property type="match status" value="1"/>
</dbReference>
<dbReference type="GO" id="GO:0005524">
    <property type="term" value="F:ATP binding"/>
    <property type="evidence" value="ECO:0007669"/>
    <property type="project" value="UniProtKB-KW"/>
</dbReference>
<dbReference type="Gene3D" id="1.10.8.60">
    <property type="match status" value="1"/>
</dbReference>
<dbReference type="AlphaFoldDB" id="A0A1M5XKP7"/>
<evidence type="ECO:0000313" key="8">
    <source>
        <dbReference type="Proteomes" id="UP000183954"/>
    </source>
</evidence>
<dbReference type="SMART" id="SM00091">
    <property type="entry name" value="PAS"/>
    <property type="match status" value="1"/>
</dbReference>
<gene>
    <name evidence="7" type="ORF">SAMN02746098_02083</name>
</gene>
<dbReference type="STRING" id="1121420.SAMN02746098_02083"/>
<dbReference type="Gene3D" id="3.40.50.300">
    <property type="entry name" value="P-loop containing nucleotide triphosphate hydrolases"/>
    <property type="match status" value="1"/>
</dbReference>
<organism evidence="7 8">
    <name type="scientific">Desulfosporosinus lacus DSM 15449</name>
    <dbReference type="NCBI Taxonomy" id="1121420"/>
    <lineage>
        <taxon>Bacteria</taxon>
        <taxon>Bacillati</taxon>
        <taxon>Bacillota</taxon>
        <taxon>Clostridia</taxon>
        <taxon>Eubacteriales</taxon>
        <taxon>Desulfitobacteriaceae</taxon>
        <taxon>Desulfosporosinus</taxon>
    </lineage>
</organism>
<evidence type="ECO:0000259" key="5">
    <source>
        <dbReference type="PROSITE" id="PS50045"/>
    </source>
</evidence>
<dbReference type="NCBIfam" id="TIGR00229">
    <property type="entry name" value="sensory_box"/>
    <property type="match status" value="1"/>
</dbReference>
<evidence type="ECO:0000256" key="3">
    <source>
        <dbReference type="ARBA" id="ARBA00023015"/>
    </source>
</evidence>
<dbReference type="FunFam" id="3.40.50.300:FF:000006">
    <property type="entry name" value="DNA-binding transcriptional regulator NtrC"/>
    <property type="match status" value="1"/>
</dbReference>
<dbReference type="SUPFAM" id="SSF52540">
    <property type="entry name" value="P-loop containing nucleoside triphosphate hydrolases"/>
    <property type="match status" value="1"/>
</dbReference>
<feature type="domain" description="PAS" evidence="6">
    <location>
        <begin position="33"/>
        <end position="72"/>
    </location>
</feature>
<keyword evidence="3" id="KW-0805">Transcription regulation</keyword>
<dbReference type="PANTHER" id="PTHR32071:SF57">
    <property type="entry name" value="C4-DICARBOXYLATE TRANSPORT TRANSCRIPTIONAL REGULATORY PROTEIN DCTD"/>
    <property type="match status" value="1"/>
</dbReference>
<dbReference type="InterPro" id="IPR002197">
    <property type="entry name" value="HTH_Fis"/>
</dbReference>
<sequence>MGLAGEISNQELPEQLQKRIMELEHLNRDYLGMLENSYDGLLIADGKSRILYINPSIERIMGLKYPDSIGQTTKGLTEAGITDASATLKVIESGQKETVVINSINGKIALSTGVPSYDSNGKIHRVYCNVRDITDLNQLKQKHQQTQVLALKYLAELNQLKKNNNSEIIAHSKEMRKVIDLAYRVANVDSSVLLLGESGVGKDLIAKIIHKASPRNEAGLFLKINCGAIPENLLESELFGYETGAFTGASKEGKAGYFEFVNKGTLFLDEIGDLPKNMQVKLLNVIQDQKVTRVGGVKPREIDVRILAATNKNLEEMVMRGLFREDLYYRLNVLPITIPPLRERREDILLIAQHYADHFNKKYNLNVKFSKEAIEILSKYDWPGNVRELTNLVERLIIIAQETVITPEHIPPKYHSACEPLTLEYNYQAKTLNDAMEEFENKFIAQMISHCGSREEAAVQLDISLSSLTRRIRRLRKSKLTLVND</sequence>
<dbReference type="Pfam" id="PF02954">
    <property type="entry name" value="HTH_8"/>
    <property type="match status" value="1"/>
</dbReference>
<dbReference type="InterPro" id="IPR013767">
    <property type="entry name" value="PAS_fold"/>
</dbReference>
<dbReference type="PROSITE" id="PS00675">
    <property type="entry name" value="SIGMA54_INTERACT_1"/>
    <property type="match status" value="1"/>
</dbReference>
<dbReference type="OrthoDB" id="1803236at2"/>
<dbReference type="Pfam" id="PF00158">
    <property type="entry name" value="Sigma54_activat"/>
    <property type="match status" value="1"/>
</dbReference>
<reference evidence="8" key="1">
    <citation type="submission" date="2016-11" db="EMBL/GenBank/DDBJ databases">
        <authorList>
            <person name="Varghese N."/>
            <person name="Submissions S."/>
        </authorList>
    </citation>
    <scope>NUCLEOTIDE SEQUENCE [LARGE SCALE GENOMIC DNA]</scope>
    <source>
        <strain evidence="8">DSM 15449</strain>
    </source>
</reference>
<dbReference type="PROSITE" id="PS50045">
    <property type="entry name" value="SIGMA54_INTERACT_4"/>
    <property type="match status" value="1"/>
</dbReference>
<dbReference type="InterPro" id="IPR058031">
    <property type="entry name" value="AAA_lid_NorR"/>
</dbReference>
<name>A0A1M5XKP7_9FIRM</name>
<evidence type="ECO:0000256" key="1">
    <source>
        <dbReference type="ARBA" id="ARBA00022741"/>
    </source>
</evidence>
<accession>A0A1M5XKP7</accession>
<dbReference type="EMBL" id="FQXJ01000006">
    <property type="protein sequence ID" value="SHI00371.1"/>
    <property type="molecule type" value="Genomic_DNA"/>
</dbReference>
<dbReference type="PROSITE" id="PS00688">
    <property type="entry name" value="SIGMA54_INTERACT_3"/>
    <property type="match status" value="1"/>
</dbReference>
<keyword evidence="8" id="KW-1185">Reference proteome</keyword>
<dbReference type="InterPro" id="IPR002078">
    <property type="entry name" value="Sigma_54_int"/>
</dbReference>
<dbReference type="InterPro" id="IPR035965">
    <property type="entry name" value="PAS-like_dom_sf"/>
</dbReference>
<evidence type="ECO:0000313" key="7">
    <source>
        <dbReference type="EMBL" id="SHI00371.1"/>
    </source>
</evidence>
<dbReference type="InterPro" id="IPR003593">
    <property type="entry name" value="AAA+_ATPase"/>
</dbReference>
<dbReference type="InterPro" id="IPR025662">
    <property type="entry name" value="Sigma_54_int_dom_ATP-bd_1"/>
</dbReference>
<keyword evidence="1" id="KW-0547">Nucleotide-binding</keyword>
<dbReference type="CDD" id="cd00009">
    <property type="entry name" value="AAA"/>
    <property type="match status" value="1"/>
</dbReference>
<keyword evidence="4" id="KW-0804">Transcription</keyword>
<evidence type="ECO:0000259" key="6">
    <source>
        <dbReference type="PROSITE" id="PS50112"/>
    </source>
</evidence>
<proteinExistence type="predicted"/>